<dbReference type="Proteomes" id="UP001162880">
    <property type="component" value="Unassembled WGS sequence"/>
</dbReference>
<dbReference type="InterPro" id="IPR056490">
    <property type="entry name" value="Rcc01698_C"/>
</dbReference>
<sequence length="731" mass="77042">MATIVFGTLGTILGGPVGGAIGSLIGRQVDTSLFGPSSRKGPRLTELAVSASSYGEVLPRHFGRMRVAGSIIWATDLVEHSETQGTGKGSPSATTYSYTANFAVALASRPILGIGRIWADGKLLRGEAGDLKVAGTLRIHTGVGDQQPDPLILSAEGEARCPACRDLAYVVFEDLDLSEYYNHIPALTFEVIADESFDLADVIGDLADDTDAAVPLETIAGFSSSGPLAESLQVLGQIFPLGADAGGEQLVIARERLQDSAVMLPEAAVSASDESFGGASGFTRHREPPPERPSSVMRYYDVGRDYQASVQRASGQAGPGEPETIELPAALDAASARALIEQSARRIDWTRDRISWRTCELDPAVAPGSIVTVPGIAGRWRLRDWEWREGGVELTLERVAPAGADVSPDLLADAGRANPAPDEPLGTTTLVAYELPLDSTGAGLDTPRPFAAVSSSTANWAGAALYADHGDGDLHPLGQSGRTRSVTGTVTANLPPGNPLLLDRVSQLEVALGDPAMQLVSATMEQLADGANLAMAGEEILQFAHATPLGDGTWRLEGLLRGRGGTESAITAHVIGEPFVLLDARPVPLDPSVLGNNSGRQVAAVGRNDPEPVTVPVLLSGITLRPLAPVHPRRTILADGAWRLNWTRRARGGWQWQDGIDMPLVEQTETYLVTLGPLDMPAALWFLGEPQLDISSAQLSDLAALAPGGQLRVRQQGTHGLSEPLSLCTLP</sequence>
<gene>
    <name evidence="4" type="ORF">MTR64_08930</name>
</gene>
<dbReference type="Pfam" id="PF23666">
    <property type="entry name" value="Rcc01698_C"/>
    <property type="match status" value="1"/>
</dbReference>
<evidence type="ECO:0000313" key="4">
    <source>
        <dbReference type="EMBL" id="MCJ2178686.1"/>
    </source>
</evidence>
<name>A0ABT0B0T6_9SPHN</name>
<evidence type="ECO:0000256" key="1">
    <source>
        <dbReference type="SAM" id="MobiDB-lite"/>
    </source>
</evidence>
<evidence type="ECO:0000259" key="2">
    <source>
        <dbReference type="Pfam" id="PF13550"/>
    </source>
</evidence>
<dbReference type="Pfam" id="PF13550">
    <property type="entry name" value="Phage-tail_3"/>
    <property type="match status" value="1"/>
</dbReference>
<dbReference type="InterPro" id="IPR032876">
    <property type="entry name" value="J_dom"/>
</dbReference>
<evidence type="ECO:0000313" key="5">
    <source>
        <dbReference type="Proteomes" id="UP001162880"/>
    </source>
</evidence>
<evidence type="ECO:0000259" key="3">
    <source>
        <dbReference type="Pfam" id="PF23666"/>
    </source>
</evidence>
<organism evidence="4 5">
    <name type="scientific">Novosphingobium album</name>
    <name type="common">ex Hu et al. 2023</name>
    <dbReference type="NCBI Taxonomy" id="2930093"/>
    <lineage>
        <taxon>Bacteria</taxon>
        <taxon>Pseudomonadati</taxon>
        <taxon>Pseudomonadota</taxon>
        <taxon>Alphaproteobacteria</taxon>
        <taxon>Sphingomonadales</taxon>
        <taxon>Sphingomonadaceae</taxon>
        <taxon>Novosphingobium</taxon>
    </lineage>
</organism>
<dbReference type="EMBL" id="JALHLE010000010">
    <property type="protein sequence ID" value="MCJ2178686.1"/>
    <property type="molecule type" value="Genomic_DNA"/>
</dbReference>
<comment type="caution">
    <text evidence="4">The sequence shown here is derived from an EMBL/GenBank/DDBJ whole genome shotgun (WGS) entry which is preliminary data.</text>
</comment>
<feature type="domain" description="Tip attachment protein J" evidence="2">
    <location>
        <begin position="230"/>
        <end position="387"/>
    </location>
</feature>
<reference evidence="4" key="1">
    <citation type="submission" date="2022-03" db="EMBL/GenBank/DDBJ databases">
        <title>Identification of a novel bacterium isolated from mangrove sediments.</title>
        <authorList>
            <person name="Pan X."/>
        </authorList>
    </citation>
    <scope>NUCLEOTIDE SEQUENCE</scope>
    <source>
        <strain evidence="4">B2580</strain>
    </source>
</reference>
<keyword evidence="5" id="KW-1185">Reference proteome</keyword>
<feature type="region of interest" description="Disordered" evidence="1">
    <location>
        <begin position="275"/>
        <end position="294"/>
    </location>
</feature>
<feature type="domain" description="Rcc01698-like C-terminal" evidence="3">
    <location>
        <begin position="486"/>
        <end position="580"/>
    </location>
</feature>
<dbReference type="RefSeq" id="WP_243992955.1">
    <property type="nucleotide sequence ID" value="NZ_JALHLE010000010.1"/>
</dbReference>
<protein>
    <submittedName>
        <fullName evidence="4">Phage tail protein</fullName>
    </submittedName>
</protein>
<proteinExistence type="predicted"/>
<accession>A0ABT0B0T6</accession>